<organism evidence="1 2">
    <name type="scientific">Ammonifex degensii (strain DSM 10501 / KC4)</name>
    <dbReference type="NCBI Taxonomy" id="429009"/>
    <lineage>
        <taxon>Bacteria</taxon>
        <taxon>Bacillati</taxon>
        <taxon>Bacillota</taxon>
        <taxon>Clostridia</taxon>
        <taxon>Thermoanaerobacterales</taxon>
        <taxon>Thermoanaerobacteraceae</taxon>
        <taxon>Ammonifex</taxon>
    </lineage>
</organism>
<reference evidence="1 2" key="1">
    <citation type="submission" date="2009-10" db="EMBL/GenBank/DDBJ databases">
        <title>Complete sequence of chromosome of Ammonifex degensii KC4.</title>
        <authorList>
            <consortium name="US DOE Joint Genome Institute"/>
            <person name="Kerfeld C."/>
            <person name="Goodner B."/>
            <person name="Huber H."/>
            <person name="Stetter K."/>
            <person name="Lucas S."/>
            <person name="Copeland A."/>
            <person name="Lapidus A."/>
            <person name="Glavina del Rio T."/>
            <person name="Dalin E."/>
            <person name="Tice H."/>
            <person name="Bruce D."/>
            <person name="Goodwin L."/>
            <person name="Pitluck S."/>
            <person name="Saunders E."/>
            <person name="Brettin T."/>
            <person name="Detter J.C."/>
            <person name="Han C."/>
            <person name="Larimer F."/>
            <person name="Land M."/>
            <person name="Hauser L."/>
            <person name="Kyrpides N."/>
            <person name="Ovchinnikova G."/>
            <person name="Richardson P."/>
        </authorList>
    </citation>
    <scope>NUCLEOTIDE SEQUENCE [LARGE SCALE GENOMIC DNA]</scope>
    <source>
        <strain evidence="2">DSM 10501 / KC4</strain>
    </source>
</reference>
<evidence type="ECO:0008006" key="3">
    <source>
        <dbReference type="Google" id="ProtNLM"/>
    </source>
</evidence>
<evidence type="ECO:0000313" key="1">
    <source>
        <dbReference type="EMBL" id="ACX52314.1"/>
    </source>
</evidence>
<protein>
    <recommendedName>
        <fullName evidence="3">DUF2508 family protein</fullName>
    </recommendedName>
</protein>
<accession>C9R7N5</accession>
<keyword evidence="2" id="KW-1185">Reference proteome</keyword>
<dbReference type="HOGENOM" id="CLU_2550868_0_0_9"/>
<dbReference type="EMBL" id="CP001785">
    <property type="protein sequence ID" value="ACX52314.1"/>
    <property type="molecule type" value="Genomic_DNA"/>
</dbReference>
<dbReference type="KEGG" id="adg:Adeg_1203"/>
<proteinExistence type="predicted"/>
<evidence type="ECO:0000313" key="2">
    <source>
        <dbReference type="Proteomes" id="UP000002620"/>
    </source>
</evidence>
<gene>
    <name evidence="1" type="ordered locus">Adeg_1203</name>
</gene>
<dbReference type="Proteomes" id="UP000002620">
    <property type="component" value="Chromosome"/>
</dbReference>
<dbReference type="AlphaFoldDB" id="C9R7N5"/>
<sequence>MMLEKETQGGNGAVFFRRAEREELLQEYRQALEAKAVCRCHFDFCDPEYTDATIFALGAAERRLAALIKTARKEKVTAWRRP</sequence>
<name>C9R7N5_AMMDK</name>